<dbReference type="PANTHER" id="PTHR30579:SF3">
    <property type="entry name" value="TRANSCRIPTIONAL REGULATORY PROTEIN"/>
    <property type="match status" value="1"/>
</dbReference>
<dbReference type="PANTHER" id="PTHR30579">
    <property type="entry name" value="TRANSCRIPTIONAL REGULATOR"/>
    <property type="match status" value="1"/>
</dbReference>
<reference evidence="6 7" key="1">
    <citation type="submission" date="2018-07" db="EMBL/GenBank/DDBJ databases">
        <authorList>
            <person name="Quirk P.G."/>
            <person name="Krulwich T.A."/>
        </authorList>
    </citation>
    <scope>NUCLEOTIDE SEQUENCE [LARGE SCALE GENOMIC DNA]</scope>
    <source>
        <strain evidence="6 7">CC-BB4</strain>
    </source>
</reference>
<keyword evidence="3" id="KW-0238">DNA-binding</keyword>
<evidence type="ECO:0000256" key="4">
    <source>
        <dbReference type="ARBA" id="ARBA00023163"/>
    </source>
</evidence>
<evidence type="ECO:0000259" key="5">
    <source>
        <dbReference type="PROSITE" id="PS50931"/>
    </source>
</evidence>
<dbReference type="AlphaFoldDB" id="A0A345ZQT2"/>
<dbReference type="PROSITE" id="PS50931">
    <property type="entry name" value="HTH_LYSR"/>
    <property type="match status" value="1"/>
</dbReference>
<dbReference type="KEGG" id="ptaw:DW352_01355"/>
<name>A0A345ZQT2_9HYPH</name>
<dbReference type="OrthoDB" id="9796526at2"/>
<organism evidence="6 7">
    <name type="scientific">Pseudolabrys taiwanensis</name>
    <dbReference type="NCBI Taxonomy" id="331696"/>
    <lineage>
        <taxon>Bacteria</taxon>
        <taxon>Pseudomonadati</taxon>
        <taxon>Pseudomonadota</taxon>
        <taxon>Alphaproteobacteria</taxon>
        <taxon>Hyphomicrobiales</taxon>
        <taxon>Xanthobacteraceae</taxon>
        <taxon>Pseudolabrys</taxon>
    </lineage>
</organism>
<keyword evidence="4" id="KW-0804">Transcription</keyword>
<evidence type="ECO:0000256" key="3">
    <source>
        <dbReference type="ARBA" id="ARBA00023125"/>
    </source>
</evidence>
<dbReference type="Pfam" id="PF00126">
    <property type="entry name" value="HTH_1"/>
    <property type="match status" value="1"/>
</dbReference>
<dbReference type="Gene3D" id="1.10.10.10">
    <property type="entry name" value="Winged helix-like DNA-binding domain superfamily/Winged helix DNA-binding domain"/>
    <property type="match status" value="1"/>
</dbReference>
<feature type="domain" description="HTH lysR-type" evidence="5">
    <location>
        <begin position="1"/>
        <end position="58"/>
    </location>
</feature>
<keyword evidence="7" id="KW-1185">Reference proteome</keyword>
<dbReference type="GO" id="GO:0003700">
    <property type="term" value="F:DNA-binding transcription factor activity"/>
    <property type="evidence" value="ECO:0007669"/>
    <property type="project" value="InterPro"/>
</dbReference>
<dbReference type="GO" id="GO:0003677">
    <property type="term" value="F:DNA binding"/>
    <property type="evidence" value="ECO:0007669"/>
    <property type="project" value="UniProtKB-KW"/>
</dbReference>
<dbReference type="InterPro" id="IPR036388">
    <property type="entry name" value="WH-like_DNA-bd_sf"/>
</dbReference>
<dbReference type="Gene3D" id="3.40.190.290">
    <property type="match status" value="1"/>
</dbReference>
<gene>
    <name evidence="6" type="ORF">DW352_01355</name>
</gene>
<comment type="similarity">
    <text evidence="1">Belongs to the LysR transcriptional regulatory family.</text>
</comment>
<evidence type="ECO:0000256" key="2">
    <source>
        <dbReference type="ARBA" id="ARBA00023015"/>
    </source>
</evidence>
<dbReference type="InterPro" id="IPR000847">
    <property type="entry name" value="LysR_HTH_N"/>
</dbReference>
<proteinExistence type="inferred from homology"/>
<dbReference type="SUPFAM" id="SSF53850">
    <property type="entry name" value="Periplasmic binding protein-like II"/>
    <property type="match status" value="1"/>
</dbReference>
<sequence length="286" mass="31131">MDWDNLRYFAALAAGGSLSAAARMLGVEHATVARRIAALEAELDLKLVDRRARRLTLTPDGERIAAIAARMEQETQAARRTASGARATLSGTVTISAPPALAAALLAPPLVALRDKHPSLAIHLHGELREASLDRREADIALRLSRPTAGDLTIRKIAEMVFRFYAAPNYLKAAKRKERRYIGYIGAMQQSPLQRLVDRSGGSKPSGFASPMLEIHQALARAGAGLTLLPDFMAANDKALVAVKGTETLTRDLWLVTHTDMNMSAPIRAVTQALTQWFEAPERLIR</sequence>
<accession>A0A345ZQT2</accession>
<evidence type="ECO:0000313" key="7">
    <source>
        <dbReference type="Proteomes" id="UP000254889"/>
    </source>
</evidence>
<dbReference type="Pfam" id="PF03466">
    <property type="entry name" value="LysR_substrate"/>
    <property type="match status" value="1"/>
</dbReference>
<dbReference type="SUPFAM" id="SSF46785">
    <property type="entry name" value="Winged helix' DNA-binding domain"/>
    <property type="match status" value="1"/>
</dbReference>
<dbReference type="Proteomes" id="UP000254889">
    <property type="component" value="Chromosome"/>
</dbReference>
<evidence type="ECO:0000256" key="1">
    <source>
        <dbReference type="ARBA" id="ARBA00009437"/>
    </source>
</evidence>
<protein>
    <submittedName>
        <fullName evidence="6">LysR family transcriptional regulator</fullName>
    </submittedName>
</protein>
<keyword evidence="2" id="KW-0805">Transcription regulation</keyword>
<dbReference type="InterPro" id="IPR036390">
    <property type="entry name" value="WH_DNA-bd_sf"/>
</dbReference>
<dbReference type="EMBL" id="CP031417">
    <property type="protein sequence ID" value="AXK79279.1"/>
    <property type="molecule type" value="Genomic_DNA"/>
</dbReference>
<dbReference type="InterPro" id="IPR005119">
    <property type="entry name" value="LysR_subst-bd"/>
</dbReference>
<dbReference type="InterPro" id="IPR050176">
    <property type="entry name" value="LTTR"/>
</dbReference>
<dbReference type="RefSeq" id="WP_115687814.1">
    <property type="nucleotide sequence ID" value="NZ_CP031417.1"/>
</dbReference>
<evidence type="ECO:0000313" key="6">
    <source>
        <dbReference type="EMBL" id="AXK79279.1"/>
    </source>
</evidence>